<feature type="transmembrane region" description="Helical" evidence="9">
    <location>
        <begin position="457"/>
        <end position="485"/>
    </location>
</feature>
<evidence type="ECO:0000256" key="9">
    <source>
        <dbReference type="SAM" id="Phobius"/>
    </source>
</evidence>
<evidence type="ECO:0000313" key="12">
    <source>
        <dbReference type="Proteomes" id="UP000001312"/>
    </source>
</evidence>
<dbReference type="InterPro" id="IPR003593">
    <property type="entry name" value="AAA+_ATPase"/>
</dbReference>
<feature type="transmembrane region" description="Helical" evidence="9">
    <location>
        <begin position="540"/>
        <end position="562"/>
    </location>
</feature>
<keyword evidence="7 9" id="KW-1133">Transmembrane helix</keyword>
<dbReference type="InterPro" id="IPR043926">
    <property type="entry name" value="ABCG_dom"/>
</dbReference>
<evidence type="ECO:0000256" key="2">
    <source>
        <dbReference type="ARBA" id="ARBA00006012"/>
    </source>
</evidence>
<dbReference type="AlphaFoldDB" id="A7F7B8"/>
<keyword evidence="3" id="KW-0813">Transport</keyword>
<dbReference type="InterPro" id="IPR003439">
    <property type="entry name" value="ABC_transporter-like_ATP-bd"/>
</dbReference>
<dbReference type="Pfam" id="PF19055">
    <property type="entry name" value="ABC2_membrane_7"/>
    <property type="match status" value="1"/>
</dbReference>
<feature type="transmembrane region" description="Helical" evidence="9">
    <location>
        <begin position="505"/>
        <end position="528"/>
    </location>
</feature>
<dbReference type="KEGG" id="ssl:SS1G_13498"/>
<keyword evidence="4 9" id="KW-0812">Transmembrane</keyword>
<evidence type="ECO:0000313" key="11">
    <source>
        <dbReference type="EMBL" id="EDN98639.1"/>
    </source>
</evidence>
<evidence type="ECO:0000256" key="6">
    <source>
        <dbReference type="ARBA" id="ARBA00022840"/>
    </source>
</evidence>
<reference evidence="12" key="1">
    <citation type="journal article" date="2011" name="PLoS Genet.">
        <title>Genomic analysis of the necrotrophic fungal pathogens Sclerotinia sclerotiorum and Botrytis cinerea.</title>
        <authorList>
            <person name="Amselem J."/>
            <person name="Cuomo C.A."/>
            <person name="van Kan J.A."/>
            <person name="Viaud M."/>
            <person name="Benito E.P."/>
            <person name="Couloux A."/>
            <person name="Coutinho P.M."/>
            <person name="de Vries R.P."/>
            <person name="Dyer P.S."/>
            <person name="Fillinger S."/>
            <person name="Fournier E."/>
            <person name="Gout L."/>
            <person name="Hahn M."/>
            <person name="Kohn L."/>
            <person name="Lapalu N."/>
            <person name="Plummer K.M."/>
            <person name="Pradier J.M."/>
            <person name="Quevillon E."/>
            <person name="Sharon A."/>
            <person name="Simon A."/>
            <person name="ten Have A."/>
            <person name="Tudzynski B."/>
            <person name="Tudzynski P."/>
            <person name="Wincker P."/>
            <person name="Andrew M."/>
            <person name="Anthouard V."/>
            <person name="Beever R.E."/>
            <person name="Beffa R."/>
            <person name="Benoit I."/>
            <person name="Bouzid O."/>
            <person name="Brault B."/>
            <person name="Chen Z."/>
            <person name="Choquer M."/>
            <person name="Collemare J."/>
            <person name="Cotton P."/>
            <person name="Danchin E.G."/>
            <person name="Da Silva C."/>
            <person name="Gautier A."/>
            <person name="Giraud C."/>
            <person name="Giraud T."/>
            <person name="Gonzalez C."/>
            <person name="Grossetete S."/>
            <person name="Guldener U."/>
            <person name="Henrissat B."/>
            <person name="Howlett B.J."/>
            <person name="Kodira C."/>
            <person name="Kretschmer M."/>
            <person name="Lappartient A."/>
            <person name="Leroch M."/>
            <person name="Levis C."/>
            <person name="Mauceli E."/>
            <person name="Neuveglise C."/>
            <person name="Oeser B."/>
            <person name="Pearson M."/>
            <person name="Poulain J."/>
            <person name="Poussereau N."/>
            <person name="Quesneville H."/>
            <person name="Rascle C."/>
            <person name="Schumacher J."/>
            <person name="Segurens B."/>
            <person name="Sexton A."/>
            <person name="Silva E."/>
            <person name="Sirven C."/>
            <person name="Soanes D.M."/>
            <person name="Talbot N.J."/>
            <person name="Templeton M."/>
            <person name="Yandava C."/>
            <person name="Yarden O."/>
            <person name="Zeng Q."/>
            <person name="Rollins J.A."/>
            <person name="Lebrun M.H."/>
            <person name="Dickman M."/>
        </authorList>
    </citation>
    <scope>NUCLEOTIDE SEQUENCE [LARGE SCALE GENOMIC DNA]</scope>
    <source>
        <strain evidence="12">ATCC 18683 / 1980 / Ss-1</strain>
    </source>
</reference>
<dbReference type="GO" id="GO:0140359">
    <property type="term" value="F:ABC-type transporter activity"/>
    <property type="evidence" value="ECO:0007669"/>
    <property type="project" value="InterPro"/>
</dbReference>
<keyword evidence="12" id="KW-1185">Reference proteome</keyword>
<evidence type="ECO:0000256" key="5">
    <source>
        <dbReference type="ARBA" id="ARBA00022741"/>
    </source>
</evidence>
<sequence>MTLSMAFKTIGTCYRSHAQAVFTTAIIVLIFMMYAGFVIPPMYMVSWFQWITYINPVAYTYESLIINEFSGRIFPCANLVPTGPSYIGTSSHNRVCSVVGSIAGFEDVLGTIYLELRFGFQPNHLWRNMSILFAFMALFMSAYLATISRISTEKLNGEILLFQRGHKPQPKRQRHLEIYSGAEIRRYGNGDPINKLHRQTSTFQWKDICLDIKTVDGTCRILDHVDGWVKPGTLTALMGPSGAGKTSLLDVLASRTSIGIVSGESFVDGCIKDISFQRKVGYVQQHDFHLPTMTVREALQFSAIMRLNIEQRKKLSMGIELAAKPKLLLFLDEPTSGLDSSTSWEIVELLKKITAHGQAVLCTIHQPSMALFQRFDRLLFLAPGGRTVYFGRIGENCETVKKYFEANGARPCPADENVAEWIMQTLASSFVPQLLPNFLVQRAVFEARESPAKMYSWPAFIISNILVEVSWNTFLAIIIFLSWYYPVGMYRNALITKTMLERNGVMLLLIWVYLIYASTFGYMVQVGLELTGTAGNLSNAAFLSSLMFCGIFSVPTALPQVWDIVRRLSPFTYLVDGMLSVGLANVPVKCSQNEFLHFEPVTGSSCGSYMASYLHQAGGYLTNPSAKSRCVYCPLKDSNGFLARAGMSYTNRWRNFCIMWAYSPEELEGQTKASCGVFTWFER</sequence>
<dbReference type="Proteomes" id="UP000001312">
    <property type="component" value="Unassembled WGS sequence"/>
</dbReference>
<name>A7F7B8_SCLS1</name>
<evidence type="ECO:0000256" key="8">
    <source>
        <dbReference type="ARBA" id="ARBA00023136"/>
    </source>
</evidence>
<dbReference type="EMBL" id="CH476645">
    <property type="protein sequence ID" value="EDN98639.1"/>
    <property type="molecule type" value="Genomic_DNA"/>
</dbReference>
<dbReference type="Pfam" id="PF00005">
    <property type="entry name" value="ABC_tran"/>
    <property type="match status" value="1"/>
</dbReference>
<comment type="subcellular location">
    <subcellularLocation>
        <location evidence="1">Membrane</location>
        <topology evidence="1">Multi-pass membrane protein</topology>
    </subcellularLocation>
</comment>
<evidence type="ECO:0000256" key="3">
    <source>
        <dbReference type="ARBA" id="ARBA00022448"/>
    </source>
</evidence>
<proteinExistence type="inferred from homology"/>
<evidence type="ECO:0000256" key="1">
    <source>
        <dbReference type="ARBA" id="ARBA00004141"/>
    </source>
</evidence>
<dbReference type="InterPro" id="IPR034003">
    <property type="entry name" value="ABCG_PDR_2"/>
</dbReference>
<dbReference type="Gene3D" id="3.40.50.300">
    <property type="entry name" value="P-loop containing nucleotide triphosphate hydrolases"/>
    <property type="match status" value="2"/>
</dbReference>
<comment type="similarity">
    <text evidence="2">Belongs to the ABC transporter superfamily. ABCG family. PDR (TC 3.A.1.205) subfamily.</text>
</comment>
<accession>A7F7B8</accession>
<evidence type="ECO:0000256" key="7">
    <source>
        <dbReference type="ARBA" id="ARBA00022989"/>
    </source>
</evidence>
<dbReference type="SMART" id="SM00382">
    <property type="entry name" value="AAA"/>
    <property type="match status" value="1"/>
</dbReference>
<dbReference type="PANTHER" id="PTHR19241">
    <property type="entry name" value="ATP-BINDING CASSETTE TRANSPORTER"/>
    <property type="match status" value="1"/>
</dbReference>
<dbReference type="Pfam" id="PF06422">
    <property type="entry name" value="PDR_CDR"/>
    <property type="match status" value="1"/>
</dbReference>
<keyword evidence="6" id="KW-0067">ATP-binding</keyword>
<dbReference type="GO" id="GO:0016020">
    <property type="term" value="C:membrane"/>
    <property type="evidence" value="ECO:0007669"/>
    <property type="project" value="UniProtKB-SubCell"/>
</dbReference>
<dbReference type="HOGENOM" id="CLU_000604_35_2_1"/>
<dbReference type="GO" id="GO:0016887">
    <property type="term" value="F:ATP hydrolysis activity"/>
    <property type="evidence" value="ECO:0007669"/>
    <property type="project" value="InterPro"/>
</dbReference>
<dbReference type="FunFam" id="3.40.50.300:FF:003489">
    <property type="entry name" value="ABC transporter G family member 39"/>
    <property type="match status" value="1"/>
</dbReference>
<dbReference type="InParanoid" id="A7F7B8"/>
<feature type="domain" description="ABC transporter" evidence="10">
    <location>
        <begin position="203"/>
        <end position="409"/>
    </location>
</feature>
<feature type="transmembrane region" description="Helical" evidence="9">
    <location>
        <begin position="125"/>
        <end position="145"/>
    </location>
</feature>
<evidence type="ECO:0000259" key="10">
    <source>
        <dbReference type="PROSITE" id="PS50893"/>
    </source>
</evidence>
<gene>
    <name evidence="11" type="ORF">SS1G_13498</name>
</gene>
<protein>
    <recommendedName>
        <fullName evidence="10">ABC transporter domain-containing protein</fullName>
    </recommendedName>
</protein>
<keyword evidence="5" id="KW-0547">Nucleotide-binding</keyword>
<dbReference type="RefSeq" id="XP_001585614.1">
    <property type="nucleotide sequence ID" value="XM_001585564.1"/>
</dbReference>
<keyword evidence="8 9" id="KW-0472">Membrane</keyword>
<dbReference type="GO" id="GO:0005524">
    <property type="term" value="F:ATP binding"/>
    <property type="evidence" value="ECO:0007669"/>
    <property type="project" value="UniProtKB-KW"/>
</dbReference>
<dbReference type="SUPFAM" id="SSF52540">
    <property type="entry name" value="P-loop containing nucleoside triphosphate hydrolases"/>
    <property type="match status" value="1"/>
</dbReference>
<dbReference type="eggNOG" id="KOG0065">
    <property type="taxonomic scope" value="Eukaryota"/>
</dbReference>
<feature type="transmembrane region" description="Helical" evidence="9">
    <location>
        <begin position="20"/>
        <end position="39"/>
    </location>
</feature>
<dbReference type="InterPro" id="IPR013525">
    <property type="entry name" value="ABC2_TM"/>
</dbReference>
<dbReference type="GeneID" id="5481582"/>
<dbReference type="OMA" id="NMAMINE"/>
<dbReference type="CDD" id="cd03232">
    <property type="entry name" value="ABCG_PDR_domain2"/>
    <property type="match status" value="1"/>
</dbReference>
<dbReference type="PROSITE" id="PS50893">
    <property type="entry name" value="ABC_TRANSPORTER_2"/>
    <property type="match status" value="1"/>
</dbReference>
<dbReference type="InterPro" id="IPR010929">
    <property type="entry name" value="PDR_CDR_ABC"/>
</dbReference>
<organism evidence="11 12">
    <name type="scientific">Sclerotinia sclerotiorum (strain ATCC 18683 / 1980 / Ss-1)</name>
    <name type="common">White mold</name>
    <name type="synonym">Whetzelinia sclerotiorum</name>
    <dbReference type="NCBI Taxonomy" id="665079"/>
    <lineage>
        <taxon>Eukaryota</taxon>
        <taxon>Fungi</taxon>
        <taxon>Dikarya</taxon>
        <taxon>Ascomycota</taxon>
        <taxon>Pezizomycotina</taxon>
        <taxon>Leotiomycetes</taxon>
        <taxon>Helotiales</taxon>
        <taxon>Sclerotiniaceae</taxon>
        <taxon>Sclerotinia</taxon>
    </lineage>
</organism>
<dbReference type="InterPro" id="IPR027417">
    <property type="entry name" value="P-loop_NTPase"/>
</dbReference>
<dbReference type="Pfam" id="PF01061">
    <property type="entry name" value="ABC2_membrane"/>
    <property type="match status" value="2"/>
</dbReference>
<evidence type="ECO:0000256" key="4">
    <source>
        <dbReference type="ARBA" id="ARBA00022692"/>
    </source>
</evidence>